<protein>
    <submittedName>
        <fullName evidence="1">Uncharacterized protein</fullName>
    </submittedName>
</protein>
<evidence type="ECO:0000313" key="2">
    <source>
        <dbReference type="Proteomes" id="UP000243686"/>
    </source>
</evidence>
<gene>
    <name evidence="1" type="ORF">X801_04581</name>
</gene>
<dbReference type="AlphaFoldDB" id="A0A1S8WYD9"/>
<sequence length="203" mass="23227">MYVREREHTEIRSLMKNNGGTGRNSGELGREMLFSPMSRKQELRLLSEQNWNLRRYRNCTRITEEWGVMTYSALLNARAMPPEYLILETSFLLWLINRQLNAGIKGCLTVSRFVVASPSDEDFCARIKNHQFFGQVDVQHCAFAGRHGKFIDENLLQLNVITLSKAIYRPAFSMMADELNRDRAGCHHNVVPYVCPHSGGCGA</sequence>
<dbReference type="EMBL" id="KV893220">
    <property type="protein sequence ID" value="OON19549.1"/>
    <property type="molecule type" value="Genomic_DNA"/>
</dbReference>
<name>A0A1S8WYD9_OPIVI</name>
<reference evidence="1 2" key="1">
    <citation type="submission" date="2015-03" db="EMBL/GenBank/DDBJ databases">
        <title>Draft genome of the nematode, Opisthorchis viverrini.</title>
        <authorList>
            <person name="Mitreva M."/>
        </authorList>
    </citation>
    <scope>NUCLEOTIDE SEQUENCE [LARGE SCALE GENOMIC DNA]</scope>
    <source>
        <strain evidence="1">Khon Kaen</strain>
    </source>
</reference>
<feature type="non-terminal residue" evidence="1">
    <location>
        <position position="203"/>
    </location>
</feature>
<dbReference type="Proteomes" id="UP000243686">
    <property type="component" value="Unassembled WGS sequence"/>
</dbReference>
<proteinExistence type="predicted"/>
<keyword evidence="2" id="KW-1185">Reference proteome</keyword>
<evidence type="ECO:0000313" key="1">
    <source>
        <dbReference type="EMBL" id="OON19549.1"/>
    </source>
</evidence>
<accession>A0A1S8WYD9</accession>
<organism evidence="1 2">
    <name type="scientific">Opisthorchis viverrini</name>
    <name type="common">Southeast Asian liver fluke</name>
    <dbReference type="NCBI Taxonomy" id="6198"/>
    <lineage>
        <taxon>Eukaryota</taxon>
        <taxon>Metazoa</taxon>
        <taxon>Spiralia</taxon>
        <taxon>Lophotrochozoa</taxon>
        <taxon>Platyhelminthes</taxon>
        <taxon>Trematoda</taxon>
        <taxon>Digenea</taxon>
        <taxon>Opisthorchiida</taxon>
        <taxon>Opisthorchiata</taxon>
        <taxon>Opisthorchiidae</taxon>
        <taxon>Opisthorchis</taxon>
    </lineage>
</organism>